<feature type="transmembrane region" description="Helical" evidence="1">
    <location>
        <begin position="300"/>
        <end position="319"/>
    </location>
</feature>
<keyword evidence="3" id="KW-1185">Reference proteome</keyword>
<feature type="transmembrane region" description="Helical" evidence="1">
    <location>
        <begin position="141"/>
        <end position="160"/>
    </location>
</feature>
<feature type="transmembrane region" description="Helical" evidence="1">
    <location>
        <begin position="356"/>
        <end position="382"/>
    </location>
</feature>
<dbReference type="InParanoid" id="G0MFT6"/>
<protein>
    <recommendedName>
        <fullName evidence="4">Serpentine Receptor, class H</fullName>
    </recommendedName>
</protein>
<feature type="transmembrane region" description="Helical" evidence="1">
    <location>
        <begin position="83"/>
        <end position="102"/>
    </location>
</feature>
<feature type="transmembrane region" description="Helical" evidence="1">
    <location>
        <begin position="260"/>
        <end position="280"/>
    </location>
</feature>
<keyword evidence="1" id="KW-0472">Membrane</keyword>
<organism evidence="3">
    <name type="scientific">Caenorhabditis brenneri</name>
    <name type="common">Nematode worm</name>
    <dbReference type="NCBI Taxonomy" id="135651"/>
    <lineage>
        <taxon>Eukaryota</taxon>
        <taxon>Metazoa</taxon>
        <taxon>Ecdysozoa</taxon>
        <taxon>Nematoda</taxon>
        <taxon>Chromadorea</taxon>
        <taxon>Rhabditida</taxon>
        <taxon>Rhabditina</taxon>
        <taxon>Rhabditomorpha</taxon>
        <taxon>Rhabditoidea</taxon>
        <taxon>Rhabditidae</taxon>
        <taxon>Peloderinae</taxon>
        <taxon>Caenorhabditis</taxon>
    </lineage>
</organism>
<evidence type="ECO:0000313" key="3">
    <source>
        <dbReference type="Proteomes" id="UP000008068"/>
    </source>
</evidence>
<feature type="transmembrane region" description="Helical" evidence="1">
    <location>
        <begin position="60"/>
        <end position="77"/>
    </location>
</feature>
<dbReference type="Pfam" id="PF10318">
    <property type="entry name" value="7TM_GPCR_Srh"/>
    <property type="match status" value="1"/>
</dbReference>
<dbReference type="PANTHER" id="PTHR22941:SF134">
    <property type="entry name" value="SERPENTINE RECEPTOR, CLASS H"/>
    <property type="match status" value="1"/>
</dbReference>
<accession>G0MFT6</accession>
<reference evidence="3" key="1">
    <citation type="submission" date="2011-07" db="EMBL/GenBank/DDBJ databases">
        <authorList>
            <consortium name="Caenorhabditis brenneri Sequencing and Analysis Consortium"/>
            <person name="Wilson R.K."/>
        </authorList>
    </citation>
    <scope>NUCLEOTIDE SEQUENCE [LARGE SCALE GENOMIC DNA]</scope>
    <source>
        <strain evidence="3">PB2801</strain>
    </source>
</reference>
<keyword evidence="1" id="KW-1133">Transmembrane helix</keyword>
<dbReference type="AlphaFoldDB" id="G0MFT6"/>
<dbReference type="Pfam" id="PF10327">
    <property type="entry name" value="7TM_GPCR_Sri"/>
    <property type="match status" value="1"/>
</dbReference>
<evidence type="ECO:0008006" key="4">
    <source>
        <dbReference type="Google" id="ProtNLM"/>
    </source>
</evidence>
<gene>
    <name evidence="2" type="ORF">CAEBREN_16535</name>
</gene>
<dbReference type="EMBL" id="GL379792">
    <property type="protein sequence ID" value="EGT54188.1"/>
    <property type="molecule type" value="Genomic_DNA"/>
</dbReference>
<feature type="transmembrane region" description="Helical" evidence="1">
    <location>
        <begin position="214"/>
        <end position="240"/>
    </location>
</feature>
<dbReference type="InterPro" id="IPR053220">
    <property type="entry name" value="Nematode_rcpt-like_serp_H"/>
</dbReference>
<dbReference type="PANTHER" id="PTHR22941">
    <property type="entry name" value="SERPENTINE RECEPTOR"/>
    <property type="match status" value="1"/>
</dbReference>
<name>G0MFT6_CAEBE</name>
<keyword evidence="1" id="KW-0812">Transmembrane</keyword>
<dbReference type="InterPro" id="IPR019429">
    <property type="entry name" value="7TM_GPCR_serpentine_rcpt_Sri"/>
</dbReference>
<dbReference type="Proteomes" id="UP000008068">
    <property type="component" value="Unassembled WGS sequence"/>
</dbReference>
<feature type="transmembrane region" description="Helical" evidence="1">
    <location>
        <begin position="28"/>
        <end position="48"/>
    </location>
</feature>
<dbReference type="eggNOG" id="ENOG502R37B">
    <property type="taxonomic scope" value="Eukaryota"/>
</dbReference>
<dbReference type="FunCoup" id="G0MFT6">
    <property type="interactions" value="375"/>
</dbReference>
<proteinExistence type="predicted"/>
<dbReference type="InterPro" id="IPR019422">
    <property type="entry name" value="7TM_GPCR_serpentine_rcpt_Srh"/>
</dbReference>
<sequence>MNDYFLTNYSNCRSSTSYFASSEYVSTGVHIITAISIPFSIYGFYCILKVTPKQLSGVKWVLLNFYTWTVVTDWVFNVLSIPYMFLPSVSGIMLGLISRIFSLERAFLPPSMHLRAAVSLLENRQNLLETKWRIRRDWIRWVVNFFNHTIAIVAVVPPYLENFDMDEMRMEILETMIPCPTKEFFDPNLFIPFSIYGFYCILKVTPKQLSGVKWVLLNFYTWTVVTDWVFNVLSIPYMFLPSFSGVMLGYGQYLKIPPSVLIYSIQALVAVFSASAVSLFENRQNLLETKWKIRRDWIRWILNIFNYTFAFVAVIPPYLEIFDIKEMAMEILKNVIPCPPREFFDPSLFFLTNKPLLATSLMAIQILVYTPQFLFCTVHTWYHLVFSHTSKVSPETRKMQRRFFIGSFLQVGIPMTLFSVPIFYIWFSVNTGFYSQELNNHIVLIVSMHGTLGTICMLFIHNHYRTHFVKMITFGRVDLSKESSAVAPLIHSVRGNLGKRAV</sequence>
<dbReference type="HOGENOM" id="CLU_543185_0_0_1"/>
<feature type="transmembrane region" description="Helical" evidence="1">
    <location>
        <begin position="438"/>
        <end position="460"/>
    </location>
</feature>
<evidence type="ECO:0000313" key="2">
    <source>
        <dbReference type="EMBL" id="EGT54188.1"/>
    </source>
</evidence>
<feature type="transmembrane region" description="Helical" evidence="1">
    <location>
        <begin position="403"/>
        <end position="426"/>
    </location>
</feature>
<evidence type="ECO:0000256" key="1">
    <source>
        <dbReference type="SAM" id="Phobius"/>
    </source>
</evidence>